<feature type="non-terminal residue" evidence="1">
    <location>
        <position position="1"/>
    </location>
</feature>
<dbReference type="AlphaFoldDB" id="A0A819NM98"/>
<dbReference type="EMBL" id="CAJOBD010004463">
    <property type="protein sequence ID" value="CAF3995612.1"/>
    <property type="molecule type" value="Genomic_DNA"/>
</dbReference>
<evidence type="ECO:0000313" key="2">
    <source>
        <dbReference type="Proteomes" id="UP000663836"/>
    </source>
</evidence>
<organism evidence="1 2">
    <name type="scientific">Rotaria sordida</name>
    <dbReference type="NCBI Taxonomy" id="392033"/>
    <lineage>
        <taxon>Eukaryota</taxon>
        <taxon>Metazoa</taxon>
        <taxon>Spiralia</taxon>
        <taxon>Gnathifera</taxon>
        <taxon>Rotifera</taxon>
        <taxon>Eurotatoria</taxon>
        <taxon>Bdelloidea</taxon>
        <taxon>Philodinida</taxon>
        <taxon>Philodinidae</taxon>
        <taxon>Rotaria</taxon>
    </lineage>
</organism>
<sequence>LIWDIIQNFSPPIWVDDSPDAGA</sequence>
<gene>
    <name evidence="1" type="ORF">JBS370_LOCUS25976</name>
</gene>
<accession>A0A819NM98</accession>
<protein>
    <submittedName>
        <fullName evidence="1">Uncharacterized protein</fullName>
    </submittedName>
</protein>
<dbReference type="Proteomes" id="UP000663836">
    <property type="component" value="Unassembled WGS sequence"/>
</dbReference>
<evidence type="ECO:0000313" key="1">
    <source>
        <dbReference type="EMBL" id="CAF3995612.1"/>
    </source>
</evidence>
<reference evidence="1" key="1">
    <citation type="submission" date="2021-02" db="EMBL/GenBank/DDBJ databases">
        <authorList>
            <person name="Nowell W R."/>
        </authorList>
    </citation>
    <scope>NUCLEOTIDE SEQUENCE</scope>
</reference>
<proteinExistence type="predicted"/>
<name>A0A819NM98_9BILA</name>
<comment type="caution">
    <text evidence="1">The sequence shown here is derived from an EMBL/GenBank/DDBJ whole genome shotgun (WGS) entry which is preliminary data.</text>
</comment>